<accession>U6M649</accession>
<name>U6M649_EIMMA</name>
<evidence type="ECO:0000313" key="3">
    <source>
        <dbReference type="Proteomes" id="UP000030763"/>
    </source>
</evidence>
<protein>
    <submittedName>
        <fullName evidence="2">Uncharacterized protein</fullName>
    </submittedName>
</protein>
<evidence type="ECO:0000313" key="2">
    <source>
        <dbReference type="EMBL" id="CDJ59692.1"/>
    </source>
</evidence>
<dbReference type="RefSeq" id="XP_013336337.1">
    <property type="nucleotide sequence ID" value="XM_013480883.1"/>
</dbReference>
<reference evidence="2" key="1">
    <citation type="submission" date="2013-10" db="EMBL/GenBank/DDBJ databases">
        <title>Genomic analysis of the causative agents of coccidiosis in chickens.</title>
        <authorList>
            <person name="Reid A.J."/>
            <person name="Blake D."/>
            <person name="Billington K."/>
            <person name="Browne H."/>
            <person name="Dunn M."/>
            <person name="Hung S."/>
            <person name="Kawahara F."/>
            <person name="Miranda-Saavedra D."/>
            <person name="Mourier T."/>
            <person name="Nagra H."/>
            <person name="Otto T.D."/>
            <person name="Rawlings N."/>
            <person name="Sanchez A."/>
            <person name="Sanders M."/>
            <person name="Subramaniam C."/>
            <person name="Tay Y."/>
            <person name="Dear P."/>
            <person name="Doerig C."/>
            <person name="Gruber A."/>
            <person name="Parkinson J."/>
            <person name="Shirley M."/>
            <person name="Wan K.L."/>
            <person name="Berriman M."/>
            <person name="Tomley F."/>
            <person name="Pain A."/>
        </authorList>
    </citation>
    <scope>NUCLEOTIDE SEQUENCE [LARGE SCALE GENOMIC DNA]</scope>
    <source>
        <strain evidence="2">Weybridge</strain>
    </source>
</reference>
<gene>
    <name evidence="2" type="ORF">EMWEY_00024140</name>
</gene>
<reference evidence="2" key="2">
    <citation type="submission" date="2013-10" db="EMBL/GenBank/DDBJ databases">
        <authorList>
            <person name="Aslett M."/>
        </authorList>
    </citation>
    <scope>NUCLEOTIDE SEQUENCE [LARGE SCALE GENOMIC DNA]</scope>
    <source>
        <strain evidence="2">Weybridge</strain>
    </source>
</reference>
<proteinExistence type="predicted"/>
<organism evidence="2 3">
    <name type="scientific">Eimeria maxima</name>
    <name type="common">Coccidian parasite</name>
    <dbReference type="NCBI Taxonomy" id="5804"/>
    <lineage>
        <taxon>Eukaryota</taxon>
        <taxon>Sar</taxon>
        <taxon>Alveolata</taxon>
        <taxon>Apicomplexa</taxon>
        <taxon>Conoidasida</taxon>
        <taxon>Coccidia</taxon>
        <taxon>Eucoccidiorida</taxon>
        <taxon>Eimeriorina</taxon>
        <taxon>Eimeriidae</taxon>
        <taxon>Eimeria</taxon>
    </lineage>
</organism>
<dbReference type="EMBL" id="HG720714">
    <property type="protein sequence ID" value="CDJ59692.1"/>
    <property type="molecule type" value="Genomic_DNA"/>
</dbReference>
<keyword evidence="3" id="KW-1185">Reference proteome</keyword>
<evidence type="ECO:0000256" key="1">
    <source>
        <dbReference type="SAM" id="MobiDB-lite"/>
    </source>
</evidence>
<dbReference type="OrthoDB" id="346172at2759"/>
<dbReference type="OMA" id="IQWRERE"/>
<feature type="region of interest" description="Disordered" evidence="1">
    <location>
        <begin position="1"/>
        <end position="60"/>
    </location>
</feature>
<dbReference type="GeneID" id="25336400"/>
<sequence length="369" mass="40483">MEAAAAPVSPPNPVLGQDQPVARPGSLKGNIRGNDRELRLDGTSNDDESPQVSDVREERRGRVSRYKKSVTASWGLGEGVSGRMTGAAILGLLLLSMSIPFAVYKMHQGQIGRQYAFDALPTQGREAGEQHGQQQAAASEFTEATVGHFDAIGVPVTQNLQATFLSLKHTSDHGLLLSVRDSRWDSVRKEFLADLDRVAEIPPSVFENEYKSEEILRRMMAMDLACLENAAVETKVAIDDFRATHKGGFSDELAEKFQENLQARRDQVRAAELWETAVVNDLLGTDPALKDSMLKLLLAVRSRATSCEYLTTTSAEILFPSESSARGHVEENRVYEGVAYLIKAGQLAASDNLIKTYVAPWLAIIFTSF</sequence>
<dbReference type="AlphaFoldDB" id="U6M649"/>
<dbReference type="Proteomes" id="UP000030763">
    <property type="component" value="Unassembled WGS sequence"/>
</dbReference>
<dbReference type="VEuPathDB" id="ToxoDB:EMWEY_00024140"/>